<dbReference type="GO" id="GO:0016747">
    <property type="term" value="F:acyltransferase activity, transferring groups other than amino-acyl groups"/>
    <property type="evidence" value="ECO:0007669"/>
    <property type="project" value="InterPro"/>
</dbReference>
<dbReference type="InterPro" id="IPR038764">
    <property type="entry name" value="GNAT_N_AcTrfase_prd"/>
</dbReference>
<dbReference type="OrthoDB" id="9797990at2"/>
<proteinExistence type="predicted"/>
<reference evidence="2 3" key="1">
    <citation type="submission" date="2018-06" db="EMBL/GenBank/DDBJ databases">
        <title>Genomic Encyclopedia of Type Strains, Phase IV (KMG-IV): sequencing the most valuable type-strain genomes for metagenomic binning, comparative biology and taxonomic classification.</title>
        <authorList>
            <person name="Goeker M."/>
        </authorList>
    </citation>
    <scope>NUCLEOTIDE SEQUENCE [LARGE SCALE GENOMIC DNA]</scope>
    <source>
        <strain evidence="2 3">DSM 18048</strain>
    </source>
</reference>
<dbReference type="PROSITE" id="PS51186">
    <property type="entry name" value="GNAT"/>
    <property type="match status" value="1"/>
</dbReference>
<dbReference type="AlphaFoldDB" id="A0A318SB23"/>
<name>A0A318SB23_9DEIO</name>
<dbReference type="RefSeq" id="WP_110886853.1">
    <property type="nucleotide sequence ID" value="NZ_QJSX01000008.1"/>
</dbReference>
<dbReference type="PANTHER" id="PTHR41700:SF1">
    <property type="entry name" value="N-ACETYLTRANSFERASE DOMAIN-CONTAINING PROTEIN"/>
    <property type="match status" value="1"/>
</dbReference>
<sequence length="255" mass="28111">MTVDLRELTTPNAIEPLQELQARVWDLPHLEVVPKDILQALVHAGALLVGAFVDGALAGFVLGFPTNDPRTQHSHMLGVHPEFRRLGLALRLKLYQRDWCLARGITRVVWTYDPLKVPNAAFNIARLGATSRTYLDDYYGSLGGIDAGAPSDRLLAEWRLDAPRADVAGFDDAPFLNDPLTGRPVSTEATLALPRVRLHVPPDFGRLLAVEPDAARAWRASTGPLFKAAFAAGYRVTHFEARPHPAYLLTREDPT</sequence>
<dbReference type="Pfam" id="PF00583">
    <property type="entry name" value="Acetyltransf_1"/>
    <property type="match status" value="1"/>
</dbReference>
<gene>
    <name evidence="2" type="ORF">DES52_1087</name>
</gene>
<accession>A0A318SB23</accession>
<dbReference type="CDD" id="cd04301">
    <property type="entry name" value="NAT_SF"/>
    <property type="match status" value="1"/>
</dbReference>
<dbReference type="Gene3D" id="3.40.630.30">
    <property type="match status" value="1"/>
</dbReference>
<evidence type="ECO:0000259" key="1">
    <source>
        <dbReference type="PROSITE" id="PS51186"/>
    </source>
</evidence>
<evidence type="ECO:0000313" key="3">
    <source>
        <dbReference type="Proteomes" id="UP000248326"/>
    </source>
</evidence>
<dbReference type="InterPro" id="IPR000182">
    <property type="entry name" value="GNAT_dom"/>
</dbReference>
<dbReference type="PANTHER" id="PTHR41700">
    <property type="entry name" value="GCN5-RELATED N-ACETYLTRANSFERASE"/>
    <property type="match status" value="1"/>
</dbReference>
<feature type="domain" description="N-acetyltransferase" evidence="1">
    <location>
        <begin position="3"/>
        <end position="161"/>
    </location>
</feature>
<comment type="caution">
    <text evidence="2">The sequence shown here is derived from an EMBL/GenBank/DDBJ whole genome shotgun (WGS) entry which is preliminary data.</text>
</comment>
<evidence type="ECO:0000313" key="2">
    <source>
        <dbReference type="EMBL" id="PYE53479.1"/>
    </source>
</evidence>
<dbReference type="Proteomes" id="UP000248326">
    <property type="component" value="Unassembled WGS sequence"/>
</dbReference>
<keyword evidence="3" id="KW-1185">Reference proteome</keyword>
<protein>
    <submittedName>
        <fullName evidence="2">Putative GNAT superfamily acetyltransferase</fullName>
    </submittedName>
</protein>
<dbReference type="InterPro" id="IPR016181">
    <property type="entry name" value="Acyl_CoA_acyltransferase"/>
</dbReference>
<keyword evidence="2" id="KW-0808">Transferase</keyword>
<organism evidence="2 3">
    <name type="scientific">Deinococcus yavapaiensis KR-236</name>
    <dbReference type="NCBI Taxonomy" id="694435"/>
    <lineage>
        <taxon>Bacteria</taxon>
        <taxon>Thermotogati</taxon>
        <taxon>Deinococcota</taxon>
        <taxon>Deinococci</taxon>
        <taxon>Deinococcales</taxon>
        <taxon>Deinococcaceae</taxon>
        <taxon>Deinococcus</taxon>
    </lineage>
</organism>
<dbReference type="SUPFAM" id="SSF55729">
    <property type="entry name" value="Acyl-CoA N-acyltransferases (Nat)"/>
    <property type="match status" value="1"/>
</dbReference>
<dbReference type="EMBL" id="QJSX01000008">
    <property type="protein sequence ID" value="PYE53479.1"/>
    <property type="molecule type" value="Genomic_DNA"/>
</dbReference>